<comment type="caution">
    <text evidence="2">The sequence shown here is derived from an EMBL/GenBank/DDBJ whole genome shotgun (WGS) entry which is preliminary data.</text>
</comment>
<dbReference type="AlphaFoldDB" id="A0A2N3MZD0"/>
<sequence>MRGRSRSRERDHCHGCNGACQEKRRSISGGPIPRDSPADRSYPARGDFDGPRERSRDRSLSPGRIHRAWHRFWHPFHHHHHHDHHPHPPPPPPNCPPPYNQPQHPPPYCPPSSSPFTLQVRDRTADDPRPYNPHGRNFTITVTPETRPCDIIYSLAPPRSRCTILVCSTFQPAYVMPKDVSLPDIASMGCWLEVVDR</sequence>
<evidence type="ECO:0000313" key="2">
    <source>
        <dbReference type="EMBL" id="PKS05529.1"/>
    </source>
</evidence>
<dbReference type="VEuPathDB" id="FungiDB:jhhlp_008046"/>
<feature type="compositionally biased region" description="Basic and acidic residues" evidence="1">
    <location>
        <begin position="1"/>
        <end position="14"/>
    </location>
</feature>
<dbReference type="EMBL" id="NLAX01001584">
    <property type="protein sequence ID" value="PKS05529.1"/>
    <property type="molecule type" value="Genomic_DNA"/>
</dbReference>
<dbReference type="OrthoDB" id="10407763at2759"/>
<accession>A0A2N3MZD0</accession>
<gene>
    <name evidence="2" type="ORF">jhhlp_008046</name>
</gene>
<dbReference type="InParanoid" id="A0A2N3MZD0"/>
<evidence type="ECO:0000256" key="1">
    <source>
        <dbReference type="SAM" id="MobiDB-lite"/>
    </source>
</evidence>
<organism evidence="2 3">
    <name type="scientific">Lomentospora prolificans</name>
    <dbReference type="NCBI Taxonomy" id="41688"/>
    <lineage>
        <taxon>Eukaryota</taxon>
        <taxon>Fungi</taxon>
        <taxon>Dikarya</taxon>
        <taxon>Ascomycota</taxon>
        <taxon>Pezizomycotina</taxon>
        <taxon>Sordariomycetes</taxon>
        <taxon>Hypocreomycetidae</taxon>
        <taxon>Microascales</taxon>
        <taxon>Microascaceae</taxon>
        <taxon>Lomentospora</taxon>
    </lineage>
</organism>
<dbReference type="Proteomes" id="UP000233524">
    <property type="component" value="Unassembled WGS sequence"/>
</dbReference>
<name>A0A2N3MZD0_9PEZI</name>
<feature type="compositionally biased region" description="Basic residues" evidence="1">
    <location>
        <begin position="78"/>
        <end position="87"/>
    </location>
</feature>
<evidence type="ECO:0000313" key="3">
    <source>
        <dbReference type="Proteomes" id="UP000233524"/>
    </source>
</evidence>
<protein>
    <submittedName>
        <fullName evidence="2">Uncharacterized protein</fullName>
    </submittedName>
</protein>
<feature type="compositionally biased region" description="Basic and acidic residues" evidence="1">
    <location>
        <begin position="46"/>
        <end position="59"/>
    </location>
</feature>
<proteinExistence type="predicted"/>
<feature type="region of interest" description="Disordered" evidence="1">
    <location>
        <begin position="78"/>
        <end position="136"/>
    </location>
</feature>
<reference evidence="2 3" key="1">
    <citation type="journal article" date="2017" name="G3 (Bethesda)">
        <title>First Draft Genome Sequence of the Pathogenic Fungus Lomentospora prolificans (Formerly Scedosporium prolificans).</title>
        <authorList>
            <person name="Luo R."/>
            <person name="Zimin A."/>
            <person name="Workman R."/>
            <person name="Fan Y."/>
            <person name="Pertea G."/>
            <person name="Grossman N."/>
            <person name="Wear M.P."/>
            <person name="Jia B."/>
            <person name="Miller H."/>
            <person name="Casadevall A."/>
            <person name="Timp W."/>
            <person name="Zhang S.X."/>
            <person name="Salzberg S.L."/>
        </authorList>
    </citation>
    <scope>NUCLEOTIDE SEQUENCE [LARGE SCALE GENOMIC DNA]</scope>
    <source>
        <strain evidence="2 3">JHH-5317</strain>
    </source>
</reference>
<keyword evidence="3" id="KW-1185">Reference proteome</keyword>
<feature type="compositionally biased region" description="Pro residues" evidence="1">
    <location>
        <begin position="88"/>
        <end position="113"/>
    </location>
</feature>
<feature type="compositionally biased region" description="Basic and acidic residues" evidence="1">
    <location>
        <begin position="120"/>
        <end position="129"/>
    </location>
</feature>
<feature type="region of interest" description="Disordered" evidence="1">
    <location>
        <begin position="1"/>
        <end position="62"/>
    </location>
</feature>